<dbReference type="KEGG" id="prn:BW723_09715"/>
<sequence>MNKYFFNSLKKVISKFSFYSFKLLNSNHQISFFSSIIKGLERSSNSYVTYYERPVIPSNLNNITIDPVNEKLAIVIQGPIKKDNHFTFETVKWYQNIFPNSRIVVSTWKDEDIKEVKLLKSLGIEVLLNNKPEISGMGNMNFQVKSTLEGIKWAEQIGCEYVIKTRTDQRIYKENLFQYLLSLQLCFPVDKIYSTLNQQERIIMFEGNVPGNMFIPFHFCDFFYFGKLKDILSYFSKQWDDTTNWLNNSERGQQMRGFKESNVSVSKAHSIAAPEVILNRNYLKNNGISTDIFSLEDSWAYAKSHLITIGWEDLGLFWYKYDKNYNESYLRNTQRNDEKTNIYKYTWSFVNWMAVYGKQLKPTEEMKNYCKKGLNDV</sequence>
<dbReference type="InterPro" id="IPR011122">
    <property type="entry name" value="WavE"/>
</dbReference>
<gene>
    <name evidence="1" type="ORF">LPB301_06680</name>
</gene>
<comment type="caution">
    <text evidence="1">The sequence shown here is derived from an EMBL/GenBank/DDBJ whole genome shotgun (WGS) entry which is preliminary data.</text>
</comment>
<proteinExistence type="predicted"/>
<accession>A0A1B8U3H3</accession>
<reference evidence="2" key="1">
    <citation type="submission" date="2016-02" db="EMBL/GenBank/DDBJ databases">
        <title>Paenibacillus sp. LPB0068, isolated from Crassostrea gigas.</title>
        <authorList>
            <person name="Shin S.-K."/>
            <person name="Yi H."/>
        </authorList>
    </citation>
    <scope>NUCLEOTIDE SEQUENCE [LARGE SCALE GENOMIC DNA]</scope>
    <source>
        <strain evidence="2">KCTC 23969</strain>
    </source>
</reference>
<dbReference type="Pfam" id="PF07507">
    <property type="entry name" value="WavE"/>
    <property type="match status" value="1"/>
</dbReference>
<organism evidence="1 2">
    <name type="scientific">Polaribacter reichenbachii</name>
    <dbReference type="NCBI Taxonomy" id="996801"/>
    <lineage>
        <taxon>Bacteria</taxon>
        <taxon>Pseudomonadati</taxon>
        <taxon>Bacteroidota</taxon>
        <taxon>Flavobacteriia</taxon>
        <taxon>Flavobacteriales</taxon>
        <taxon>Flavobacteriaceae</taxon>
    </lineage>
</organism>
<evidence type="ECO:0000313" key="1">
    <source>
        <dbReference type="EMBL" id="OBY66371.1"/>
    </source>
</evidence>
<evidence type="ECO:0008006" key="3">
    <source>
        <dbReference type="Google" id="ProtNLM"/>
    </source>
</evidence>
<name>A0A1B8U3H3_9FLAO</name>
<keyword evidence="2" id="KW-1185">Reference proteome</keyword>
<dbReference type="STRING" id="996801.BW723_09715"/>
<protein>
    <recommendedName>
        <fullName evidence="3">WavE lipopolysaccharide synthesis</fullName>
    </recommendedName>
</protein>
<dbReference type="Proteomes" id="UP000092612">
    <property type="component" value="Unassembled WGS sequence"/>
</dbReference>
<dbReference type="OrthoDB" id="9153187at2"/>
<dbReference type="RefSeq" id="WP_068359453.1">
    <property type="nucleotide sequence ID" value="NZ_CP019337.1"/>
</dbReference>
<dbReference type="EMBL" id="LSFL01000015">
    <property type="protein sequence ID" value="OBY66371.1"/>
    <property type="molecule type" value="Genomic_DNA"/>
</dbReference>
<evidence type="ECO:0000313" key="2">
    <source>
        <dbReference type="Proteomes" id="UP000092612"/>
    </source>
</evidence>
<dbReference type="AlphaFoldDB" id="A0A1B8U3H3"/>